<dbReference type="GO" id="GO:0005576">
    <property type="term" value="C:extracellular region"/>
    <property type="evidence" value="ECO:0007669"/>
    <property type="project" value="UniProtKB-SubCell"/>
</dbReference>
<dbReference type="PROSITE" id="PS51318">
    <property type="entry name" value="TAT"/>
    <property type="match status" value="1"/>
</dbReference>
<evidence type="ECO:0000259" key="6">
    <source>
        <dbReference type="Pfam" id="PF02884"/>
    </source>
</evidence>
<dbReference type="InterPro" id="IPR011071">
    <property type="entry name" value="Lyase_8-like_C"/>
</dbReference>
<dbReference type="Proteomes" id="UP000593758">
    <property type="component" value="Chromosome"/>
</dbReference>
<dbReference type="EMBL" id="CP063169">
    <property type="protein sequence ID" value="QOR70597.1"/>
    <property type="molecule type" value="Genomic_DNA"/>
</dbReference>
<dbReference type="InterPro" id="IPR004103">
    <property type="entry name" value="Lyase_8_C"/>
</dbReference>
<dbReference type="Gene3D" id="2.60.220.10">
    <property type="entry name" value="Polysaccharide lyase family 8-like, C-terminal"/>
    <property type="match status" value="1"/>
</dbReference>
<dbReference type="InterPro" id="IPR008929">
    <property type="entry name" value="Chondroitin_lyas"/>
</dbReference>
<feature type="domain" description="Polysaccharide lyase family 8 central" evidence="5">
    <location>
        <begin position="410"/>
        <end position="653"/>
    </location>
</feature>
<dbReference type="InterPro" id="IPR014718">
    <property type="entry name" value="GH-type_carb-bd"/>
</dbReference>
<comment type="similarity">
    <text evidence="1">Belongs to the polysaccharide lyase 8 family.</text>
</comment>
<dbReference type="Pfam" id="PF08124">
    <property type="entry name" value="Lyase_8_N"/>
    <property type="match status" value="1"/>
</dbReference>
<feature type="domain" description="Polysaccharide lyase family 8 C-terminal" evidence="6">
    <location>
        <begin position="868"/>
        <end position="935"/>
    </location>
</feature>
<proteinExistence type="inferred from homology"/>
<feature type="active site" evidence="4">
    <location>
        <position position="266"/>
    </location>
</feature>
<dbReference type="GO" id="GO:0016837">
    <property type="term" value="F:carbon-oxygen lyase activity, acting on polysaccharides"/>
    <property type="evidence" value="ECO:0007669"/>
    <property type="project" value="UniProtKB-ARBA"/>
</dbReference>
<evidence type="ECO:0000259" key="5">
    <source>
        <dbReference type="Pfam" id="PF02278"/>
    </source>
</evidence>
<dbReference type="InterPro" id="IPR012970">
    <property type="entry name" value="Lyase_8_alpha_N"/>
</dbReference>
<feature type="domain" description="Polysaccharide lyase 8 N-terminal alpha-helical" evidence="7">
    <location>
        <begin position="51"/>
        <end position="368"/>
    </location>
</feature>
<organism evidence="8 9">
    <name type="scientific">Ruania alkalisoli</name>
    <dbReference type="NCBI Taxonomy" id="2779775"/>
    <lineage>
        <taxon>Bacteria</taxon>
        <taxon>Bacillati</taxon>
        <taxon>Actinomycetota</taxon>
        <taxon>Actinomycetes</taxon>
        <taxon>Micrococcales</taxon>
        <taxon>Ruaniaceae</taxon>
        <taxon>Ruania</taxon>
    </lineage>
</organism>
<gene>
    <name evidence="8" type="ORF">IM660_18765</name>
</gene>
<keyword evidence="3" id="KW-0456">Lyase</keyword>
<feature type="active site" evidence="4">
    <location>
        <position position="329"/>
    </location>
</feature>
<dbReference type="InterPro" id="IPR006311">
    <property type="entry name" value="TAT_signal"/>
</dbReference>
<accession>A0A7M1SU77</accession>
<reference evidence="8 9" key="1">
    <citation type="submission" date="2020-10" db="EMBL/GenBank/DDBJ databases">
        <title>Haloactinobacterium sp. RN3S43, a bacterium isolated from saline soil.</title>
        <authorList>
            <person name="Sun J.-Q."/>
        </authorList>
    </citation>
    <scope>NUCLEOTIDE SEQUENCE [LARGE SCALE GENOMIC DNA]</scope>
    <source>
        <strain evidence="8 9">RN3S43</strain>
    </source>
</reference>
<evidence type="ECO:0000256" key="4">
    <source>
        <dbReference type="PIRSR" id="PIRSR638970-1"/>
    </source>
</evidence>
<feature type="domain" description="Polysaccharide lyase family 8 central" evidence="5">
    <location>
        <begin position="738"/>
        <end position="853"/>
    </location>
</feature>
<dbReference type="SUPFAM" id="SSF74650">
    <property type="entry name" value="Galactose mutarotase-like"/>
    <property type="match status" value="2"/>
</dbReference>
<dbReference type="Pfam" id="PF02884">
    <property type="entry name" value="Lyase_8_C"/>
    <property type="match status" value="1"/>
</dbReference>
<evidence type="ECO:0000256" key="2">
    <source>
        <dbReference type="ARBA" id="ARBA00022729"/>
    </source>
</evidence>
<dbReference type="Pfam" id="PF02278">
    <property type="entry name" value="Lyase_8"/>
    <property type="match status" value="2"/>
</dbReference>
<name>A0A7M1SU77_9MICO</name>
<dbReference type="InterPro" id="IPR038970">
    <property type="entry name" value="Lyase_8"/>
</dbReference>
<dbReference type="Gene3D" id="1.50.10.100">
    <property type="entry name" value="Chondroitin AC/alginate lyase"/>
    <property type="match status" value="1"/>
</dbReference>
<dbReference type="GO" id="GO:0005975">
    <property type="term" value="P:carbohydrate metabolic process"/>
    <property type="evidence" value="ECO:0007669"/>
    <property type="project" value="InterPro"/>
</dbReference>
<dbReference type="KEGG" id="halt:IM660_18765"/>
<sequence length="989" mass="107193">MVYNEVAFSRRTLLGVGAALGATAALGHLGARPAWATDDYEYVRERFRADLVGSRTVDPDDPAVAAIVAGYDDACDERLDQFSPSSQGVFADLNITGTSSSAPVSASFTGLRSMAYAFAVPGGRYTGSSELADQIVTGLQTMNDLVYNVDQPEYDNWWTWEIGSTGRIIEILTMCHEVVPADLRAALCDAMAHFVPDPGFNYPPDSPRRVVSSGANRINLCRAVILEGILMRRPDRIELGIETFLPALEVSDTGNGLLSDGSFVQHNQVAYTGAYGCSYLNGASSLVSLMPQTPWEMADSQVAALLRSIDDAYTPLVFNGQLAASLRGRAVSYPSSSDSGDGQVILSSALRLARQADPETAARWRGLCLGWIERSRHYDIRASAALPLLALIEEAEALAPPIQPQPIESRTFPGMDRVVHQRPGWSANVAIGSTRINKFEVMNRENRTAWHHGDGFLGLYLENEEVAQFDDNFWPTVDPYRIPGTTVDSQPRPILNGGGLDSMLGFSPMVGGCVVGGEPNPPAQRGTHAIWTARERNWRSSMEATLSWFFLDDGIVALGSGINAPIVERVSAFGDAYVRGGTYADNNYSTAGYLPVRKSSSASYTRETYFQFSLADLPARIRSATLYFNADVDDSGGTEMDVEVHAVDGEWVENTITWNNRPPTGERLATVHVVEEPRWHAVEMTEHVRELLAAGDTLSVVLLEDPPDGTGLNVKVRGRTSSTSTAPYLEIELDEPTPDTYPIETILENRKVPGDDVPAWSVDGVPVSGSDVPGWRDAIVGTTAHLPGTAGYLMLDGERTFDLTCDERTGDWHRIREREDDTPIIRTYQTAWLDHGRMPTDASFAYHLLPRISAQDLADLAESPSAVVVANEADRQAVAAPGQGYFAAAFHAAGEVRHGRQSIRAEAPCTVATLGEPGAGGSFEISVADPARDADVVEVQVSLPPGLPLRVTRADDTIDLSISNGVAHLTVRTAETYGRSQRILFTADV</sequence>
<evidence type="ECO:0000256" key="1">
    <source>
        <dbReference type="ARBA" id="ARBA00006699"/>
    </source>
</evidence>
<dbReference type="GO" id="GO:0030246">
    <property type="term" value="F:carbohydrate binding"/>
    <property type="evidence" value="ECO:0007669"/>
    <property type="project" value="InterPro"/>
</dbReference>
<dbReference type="PANTHER" id="PTHR38481">
    <property type="entry name" value="HYALURONATE LYASE"/>
    <property type="match status" value="1"/>
</dbReference>
<dbReference type="AlphaFoldDB" id="A0A7M1SU77"/>
<keyword evidence="9" id="KW-1185">Reference proteome</keyword>
<keyword evidence="2" id="KW-0732">Signal</keyword>
<evidence type="ECO:0000256" key="3">
    <source>
        <dbReference type="ARBA" id="ARBA00023239"/>
    </source>
</evidence>
<dbReference type="PANTHER" id="PTHR38481:SF1">
    <property type="entry name" value="HYALURONATE LYASE"/>
    <property type="match status" value="1"/>
</dbReference>
<dbReference type="SUPFAM" id="SSF49863">
    <property type="entry name" value="Hyaluronate lyase-like, C-terminal domain"/>
    <property type="match status" value="1"/>
</dbReference>
<protein>
    <submittedName>
        <fullName evidence="8">DNRLRE domain-containing protein</fullName>
    </submittedName>
</protein>
<dbReference type="NCBIfam" id="NF033679">
    <property type="entry name" value="DNRLRE_dom"/>
    <property type="match status" value="1"/>
</dbReference>
<dbReference type="Gene3D" id="2.70.98.10">
    <property type="match status" value="2"/>
</dbReference>
<evidence type="ECO:0000259" key="7">
    <source>
        <dbReference type="Pfam" id="PF08124"/>
    </source>
</evidence>
<evidence type="ECO:0000313" key="9">
    <source>
        <dbReference type="Proteomes" id="UP000593758"/>
    </source>
</evidence>
<dbReference type="RefSeq" id="WP_193497272.1">
    <property type="nucleotide sequence ID" value="NZ_CP063169.1"/>
</dbReference>
<dbReference type="InterPro" id="IPR011013">
    <property type="entry name" value="Gal_mutarotase_sf_dom"/>
</dbReference>
<evidence type="ECO:0000313" key="8">
    <source>
        <dbReference type="EMBL" id="QOR70597.1"/>
    </source>
</evidence>
<dbReference type="InterPro" id="IPR003159">
    <property type="entry name" value="Lyase_8_central_dom"/>
</dbReference>
<dbReference type="SUPFAM" id="SSF48230">
    <property type="entry name" value="Chondroitin AC/alginate lyase"/>
    <property type="match status" value="1"/>
</dbReference>
<feature type="active site" evidence="4">
    <location>
        <position position="275"/>
    </location>
</feature>